<protein>
    <submittedName>
        <fullName evidence="2">Uncharacterized protein</fullName>
    </submittedName>
</protein>
<feature type="region of interest" description="Disordered" evidence="1">
    <location>
        <begin position="1"/>
        <end position="148"/>
    </location>
</feature>
<name>A0A9D4Q889_RHISA</name>
<feature type="compositionally biased region" description="Basic and acidic residues" evidence="1">
    <location>
        <begin position="79"/>
        <end position="126"/>
    </location>
</feature>
<gene>
    <name evidence="2" type="ORF">HPB52_021026</name>
</gene>
<evidence type="ECO:0000313" key="3">
    <source>
        <dbReference type="Proteomes" id="UP000821837"/>
    </source>
</evidence>
<organism evidence="2 3">
    <name type="scientific">Rhipicephalus sanguineus</name>
    <name type="common">Brown dog tick</name>
    <name type="synonym">Ixodes sanguineus</name>
    <dbReference type="NCBI Taxonomy" id="34632"/>
    <lineage>
        <taxon>Eukaryota</taxon>
        <taxon>Metazoa</taxon>
        <taxon>Ecdysozoa</taxon>
        <taxon>Arthropoda</taxon>
        <taxon>Chelicerata</taxon>
        <taxon>Arachnida</taxon>
        <taxon>Acari</taxon>
        <taxon>Parasitiformes</taxon>
        <taxon>Ixodida</taxon>
        <taxon>Ixodoidea</taxon>
        <taxon>Ixodidae</taxon>
        <taxon>Rhipicephalinae</taxon>
        <taxon>Rhipicephalus</taxon>
        <taxon>Rhipicephalus</taxon>
    </lineage>
</organism>
<dbReference type="Proteomes" id="UP000821837">
    <property type="component" value="Unassembled WGS sequence"/>
</dbReference>
<feature type="compositionally biased region" description="Basic and acidic residues" evidence="1">
    <location>
        <begin position="133"/>
        <end position="148"/>
    </location>
</feature>
<reference evidence="2" key="2">
    <citation type="submission" date="2021-09" db="EMBL/GenBank/DDBJ databases">
        <authorList>
            <person name="Jia N."/>
            <person name="Wang J."/>
            <person name="Shi W."/>
            <person name="Du L."/>
            <person name="Sun Y."/>
            <person name="Zhan W."/>
            <person name="Jiang J."/>
            <person name="Wang Q."/>
            <person name="Zhang B."/>
            <person name="Ji P."/>
            <person name="Sakyi L.B."/>
            <person name="Cui X."/>
            <person name="Yuan T."/>
            <person name="Jiang B."/>
            <person name="Yang W."/>
            <person name="Lam T.T.-Y."/>
            <person name="Chang Q."/>
            <person name="Ding S."/>
            <person name="Wang X."/>
            <person name="Zhu J."/>
            <person name="Ruan X."/>
            <person name="Zhao L."/>
            <person name="Wei J."/>
            <person name="Que T."/>
            <person name="Du C."/>
            <person name="Cheng J."/>
            <person name="Dai P."/>
            <person name="Han X."/>
            <person name="Huang E."/>
            <person name="Gao Y."/>
            <person name="Liu J."/>
            <person name="Shao H."/>
            <person name="Ye R."/>
            <person name="Li L."/>
            <person name="Wei W."/>
            <person name="Wang X."/>
            <person name="Wang C."/>
            <person name="Huo Q."/>
            <person name="Li W."/>
            <person name="Guo W."/>
            <person name="Chen H."/>
            <person name="Chen S."/>
            <person name="Zhou L."/>
            <person name="Zhou L."/>
            <person name="Ni X."/>
            <person name="Tian J."/>
            <person name="Zhou Y."/>
            <person name="Sheng Y."/>
            <person name="Liu T."/>
            <person name="Pan Y."/>
            <person name="Xia L."/>
            <person name="Li J."/>
            <person name="Zhao F."/>
            <person name="Cao W."/>
        </authorList>
    </citation>
    <scope>NUCLEOTIDE SEQUENCE</scope>
    <source>
        <strain evidence="2">Rsan-2018</strain>
        <tissue evidence="2">Larvae</tissue>
    </source>
</reference>
<keyword evidence="3" id="KW-1185">Reference proteome</keyword>
<evidence type="ECO:0000256" key="1">
    <source>
        <dbReference type="SAM" id="MobiDB-lite"/>
    </source>
</evidence>
<evidence type="ECO:0000313" key="2">
    <source>
        <dbReference type="EMBL" id="KAH7969678.1"/>
    </source>
</evidence>
<feature type="region of interest" description="Disordered" evidence="1">
    <location>
        <begin position="163"/>
        <end position="183"/>
    </location>
</feature>
<accession>A0A9D4Q889</accession>
<feature type="compositionally biased region" description="Acidic residues" evidence="1">
    <location>
        <begin position="1"/>
        <end position="18"/>
    </location>
</feature>
<feature type="compositionally biased region" description="Polar residues" evidence="1">
    <location>
        <begin position="163"/>
        <end position="176"/>
    </location>
</feature>
<dbReference type="VEuPathDB" id="VectorBase:RSAN_031496"/>
<dbReference type="AlphaFoldDB" id="A0A9D4Q889"/>
<sequence length="209" mass="23795">MIVCDADGDCQDGEEEIGESQPGDAKVEESRDDQAAVVKEDKTNKRTKQQQNAHRDKRPGGTNASGKEREPRKRTVAGENKDAREANRESDDNDRDTDNDSYKDTDKKDADSGDKASDKKDGQNELKKRRSPAFHDYHLEEWPPPRRDCSWWLQRKNTTQRAIQRNIYDNGTSTKQQRQRPEVYRDYSVPASSGLDHVAHSGSISHQPT</sequence>
<proteinExistence type="predicted"/>
<dbReference type="EMBL" id="JABSTV010001248">
    <property type="protein sequence ID" value="KAH7969678.1"/>
    <property type="molecule type" value="Genomic_DNA"/>
</dbReference>
<comment type="caution">
    <text evidence="2">The sequence shown here is derived from an EMBL/GenBank/DDBJ whole genome shotgun (WGS) entry which is preliminary data.</text>
</comment>
<reference evidence="2" key="1">
    <citation type="journal article" date="2020" name="Cell">
        <title>Large-Scale Comparative Analyses of Tick Genomes Elucidate Their Genetic Diversity and Vector Capacities.</title>
        <authorList>
            <consortium name="Tick Genome and Microbiome Consortium (TIGMIC)"/>
            <person name="Jia N."/>
            <person name="Wang J."/>
            <person name="Shi W."/>
            <person name="Du L."/>
            <person name="Sun Y."/>
            <person name="Zhan W."/>
            <person name="Jiang J.F."/>
            <person name="Wang Q."/>
            <person name="Zhang B."/>
            <person name="Ji P."/>
            <person name="Bell-Sakyi L."/>
            <person name="Cui X.M."/>
            <person name="Yuan T.T."/>
            <person name="Jiang B.G."/>
            <person name="Yang W.F."/>
            <person name="Lam T.T."/>
            <person name="Chang Q.C."/>
            <person name="Ding S.J."/>
            <person name="Wang X.J."/>
            <person name="Zhu J.G."/>
            <person name="Ruan X.D."/>
            <person name="Zhao L."/>
            <person name="Wei J.T."/>
            <person name="Ye R.Z."/>
            <person name="Que T.C."/>
            <person name="Du C.H."/>
            <person name="Zhou Y.H."/>
            <person name="Cheng J.X."/>
            <person name="Dai P.F."/>
            <person name="Guo W.B."/>
            <person name="Han X.H."/>
            <person name="Huang E.J."/>
            <person name="Li L.F."/>
            <person name="Wei W."/>
            <person name="Gao Y.C."/>
            <person name="Liu J.Z."/>
            <person name="Shao H.Z."/>
            <person name="Wang X."/>
            <person name="Wang C.C."/>
            <person name="Yang T.C."/>
            <person name="Huo Q.B."/>
            <person name="Li W."/>
            <person name="Chen H.Y."/>
            <person name="Chen S.E."/>
            <person name="Zhou L.G."/>
            <person name="Ni X.B."/>
            <person name="Tian J.H."/>
            <person name="Sheng Y."/>
            <person name="Liu T."/>
            <person name="Pan Y.S."/>
            <person name="Xia L.Y."/>
            <person name="Li J."/>
            <person name="Zhao F."/>
            <person name="Cao W.C."/>
        </authorList>
    </citation>
    <scope>NUCLEOTIDE SEQUENCE</scope>
    <source>
        <strain evidence="2">Rsan-2018</strain>
    </source>
</reference>
<feature type="compositionally biased region" description="Basic and acidic residues" evidence="1">
    <location>
        <begin position="25"/>
        <end position="44"/>
    </location>
</feature>